<dbReference type="EMBL" id="BA000038">
    <property type="protein sequence ID" value="BAC96528.1"/>
    <property type="molecule type" value="Genomic_DNA"/>
</dbReference>
<dbReference type="KEGG" id="vvy:VVA0502"/>
<reference evidence="1 2" key="1">
    <citation type="journal article" date="2003" name="Genome Res.">
        <title>Comparative genome analysis of Vibrio vulnificus, a marine pathogen.</title>
        <authorList>
            <person name="Chen C.Y."/>
            <person name="Wu K.M."/>
            <person name="Chang Y.C."/>
            <person name="Chang C.H."/>
            <person name="Tsai H.C."/>
            <person name="Liao T.L."/>
            <person name="Liu Y.M."/>
            <person name="Chen H.J."/>
            <person name="Shen A.B."/>
            <person name="Li J.C."/>
            <person name="Su T.L."/>
            <person name="Shao C.P."/>
            <person name="Lee C.T."/>
            <person name="Hor L.I."/>
            <person name="Tsai S.F."/>
        </authorList>
    </citation>
    <scope>NUCLEOTIDE SEQUENCE [LARGE SCALE GENOMIC DNA]</scope>
    <source>
        <strain evidence="1 2">YJ016</strain>
    </source>
</reference>
<accession>Q7MF18</accession>
<evidence type="ECO:0000313" key="2">
    <source>
        <dbReference type="Proteomes" id="UP000002675"/>
    </source>
</evidence>
<organism evidence="1 2">
    <name type="scientific">Vibrio vulnificus (strain YJ016)</name>
    <dbReference type="NCBI Taxonomy" id="196600"/>
    <lineage>
        <taxon>Bacteria</taxon>
        <taxon>Pseudomonadati</taxon>
        <taxon>Pseudomonadota</taxon>
        <taxon>Gammaproteobacteria</taxon>
        <taxon>Vibrionales</taxon>
        <taxon>Vibrionaceae</taxon>
        <taxon>Vibrio</taxon>
    </lineage>
</organism>
<evidence type="ECO:0000313" key="1">
    <source>
        <dbReference type="EMBL" id="BAC96528.1"/>
    </source>
</evidence>
<dbReference type="Proteomes" id="UP000002675">
    <property type="component" value="Chromosome II"/>
</dbReference>
<dbReference type="HOGENOM" id="CLU_3105297_0_0_6"/>
<name>Q7MF18_VIBVY</name>
<gene>
    <name evidence="1" type="ordered locus">VVA0502</name>
</gene>
<dbReference type="AlphaFoldDB" id="Q7MF18"/>
<sequence>MLRLMFTLIKHQTANKSPTLLRLTSQLKPNAIDYTFTITMPKWFYMQQNNL</sequence>
<protein>
    <submittedName>
        <fullName evidence="1">Uncharacterized protein</fullName>
    </submittedName>
</protein>
<proteinExistence type="predicted"/>